<keyword evidence="2" id="KW-0732">Signal</keyword>
<name>A0AAV9H0N9_9PEZI</name>
<feature type="compositionally biased region" description="Polar residues" evidence="1">
    <location>
        <begin position="209"/>
        <end position="221"/>
    </location>
</feature>
<feature type="chain" id="PRO_5043799000" evidence="2">
    <location>
        <begin position="23"/>
        <end position="263"/>
    </location>
</feature>
<comment type="caution">
    <text evidence="3">The sequence shown here is derived from an EMBL/GenBank/DDBJ whole genome shotgun (WGS) entry which is preliminary data.</text>
</comment>
<evidence type="ECO:0000256" key="1">
    <source>
        <dbReference type="SAM" id="MobiDB-lite"/>
    </source>
</evidence>
<organism evidence="3 4">
    <name type="scientific">Podospora aff. communis PSN243</name>
    <dbReference type="NCBI Taxonomy" id="3040156"/>
    <lineage>
        <taxon>Eukaryota</taxon>
        <taxon>Fungi</taxon>
        <taxon>Dikarya</taxon>
        <taxon>Ascomycota</taxon>
        <taxon>Pezizomycotina</taxon>
        <taxon>Sordariomycetes</taxon>
        <taxon>Sordariomycetidae</taxon>
        <taxon>Sordariales</taxon>
        <taxon>Podosporaceae</taxon>
        <taxon>Podospora</taxon>
    </lineage>
</organism>
<reference evidence="3" key="1">
    <citation type="journal article" date="2023" name="Mol. Phylogenet. Evol.">
        <title>Genome-scale phylogeny and comparative genomics of the fungal order Sordariales.</title>
        <authorList>
            <person name="Hensen N."/>
            <person name="Bonometti L."/>
            <person name="Westerberg I."/>
            <person name="Brannstrom I.O."/>
            <person name="Guillou S."/>
            <person name="Cros-Aarteil S."/>
            <person name="Calhoun S."/>
            <person name="Haridas S."/>
            <person name="Kuo A."/>
            <person name="Mondo S."/>
            <person name="Pangilinan J."/>
            <person name="Riley R."/>
            <person name="LaButti K."/>
            <person name="Andreopoulos B."/>
            <person name="Lipzen A."/>
            <person name="Chen C."/>
            <person name="Yan M."/>
            <person name="Daum C."/>
            <person name="Ng V."/>
            <person name="Clum A."/>
            <person name="Steindorff A."/>
            <person name="Ohm R.A."/>
            <person name="Martin F."/>
            <person name="Silar P."/>
            <person name="Natvig D.O."/>
            <person name="Lalanne C."/>
            <person name="Gautier V."/>
            <person name="Ament-Velasquez S.L."/>
            <person name="Kruys A."/>
            <person name="Hutchinson M.I."/>
            <person name="Powell A.J."/>
            <person name="Barry K."/>
            <person name="Miller A.N."/>
            <person name="Grigoriev I.V."/>
            <person name="Debuchy R."/>
            <person name="Gladieux P."/>
            <person name="Hiltunen Thoren M."/>
            <person name="Johannesson H."/>
        </authorList>
    </citation>
    <scope>NUCLEOTIDE SEQUENCE</scope>
    <source>
        <strain evidence="3">PSN243</strain>
    </source>
</reference>
<feature type="compositionally biased region" description="Low complexity" evidence="1">
    <location>
        <begin position="227"/>
        <end position="237"/>
    </location>
</feature>
<dbReference type="Proteomes" id="UP001321760">
    <property type="component" value="Unassembled WGS sequence"/>
</dbReference>
<accession>A0AAV9H0N9</accession>
<feature type="region of interest" description="Disordered" evidence="1">
    <location>
        <begin position="202"/>
        <end position="237"/>
    </location>
</feature>
<gene>
    <name evidence="3" type="ORF">QBC34DRAFT_36025</name>
</gene>
<evidence type="ECO:0000313" key="3">
    <source>
        <dbReference type="EMBL" id="KAK4452436.1"/>
    </source>
</evidence>
<keyword evidence="4" id="KW-1185">Reference proteome</keyword>
<evidence type="ECO:0000256" key="2">
    <source>
        <dbReference type="SAM" id="SignalP"/>
    </source>
</evidence>
<proteinExistence type="predicted"/>
<dbReference type="EMBL" id="MU865924">
    <property type="protein sequence ID" value="KAK4452436.1"/>
    <property type="molecule type" value="Genomic_DNA"/>
</dbReference>
<evidence type="ECO:0000313" key="4">
    <source>
        <dbReference type="Proteomes" id="UP001321760"/>
    </source>
</evidence>
<dbReference type="AlphaFoldDB" id="A0AAV9H0N9"/>
<sequence>MRYPLWHNVLLALLAATPSTLAVPGIEEDLLAKAMDYEDEVCHPVVQHSNDTIPPCLSLVTIETLCTPNGTSPLALKAHQQCMCSGSFFSEWPFCLQCLFIHGLRSERDVDFYKSIISTASSSLCAAPTPIAEFANIFSSIQVAAPYPTTGETVSSDQAVGNTAVSLYFTATTRQGPGQITGAATAATASVLFTAPPISPPAGPFATGTDRTGNPSSTNTGAGVGGSPRPSGAQSAAPSAGAEKNVFAAALAAVLVIGGVILS</sequence>
<protein>
    <submittedName>
        <fullName evidence="3">Uncharacterized protein</fullName>
    </submittedName>
</protein>
<reference evidence="3" key="2">
    <citation type="submission" date="2023-05" db="EMBL/GenBank/DDBJ databases">
        <authorList>
            <consortium name="Lawrence Berkeley National Laboratory"/>
            <person name="Steindorff A."/>
            <person name="Hensen N."/>
            <person name="Bonometti L."/>
            <person name="Westerberg I."/>
            <person name="Brannstrom I.O."/>
            <person name="Guillou S."/>
            <person name="Cros-Aarteil S."/>
            <person name="Calhoun S."/>
            <person name="Haridas S."/>
            <person name="Kuo A."/>
            <person name="Mondo S."/>
            <person name="Pangilinan J."/>
            <person name="Riley R."/>
            <person name="Labutti K."/>
            <person name="Andreopoulos B."/>
            <person name="Lipzen A."/>
            <person name="Chen C."/>
            <person name="Yanf M."/>
            <person name="Daum C."/>
            <person name="Ng V."/>
            <person name="Clum A."/>
            <person name="Ohm R."/>
            <person name="Martin F."/>
            <person name="Silar P."/>
            <person name="Natvig D."/>
            <person name="Lalanne C."/>
            <person name="Gautier V."/>
            <person name="Ament-Velasquez S.L."/>
            <person name="Kruys A."/>
            <person name="Hutchinson M.I."/>
            <person name="Powell A.J."/>
            <person name="Barry K."/>
            <person name="Miller A.N."/>
            <person name="Grigoriev I.V."/>
            <person name="Debuchy R."/>
            <person name="Gladieux P."/>
            <person name="Thoren M.H."/>
            <person name="Johannesson H."/>
        </authorList>
    </citation>
    <scope>NUCLEOTIDE SEQUENCE</scope>
    <source>
        <strain evidence="3">PSN243</strain>
    </source>
</reference>
<feature type="signal peptide" evidence="2">
    <location>
        <begin position="1"/>
        <end position="22"/>
    </location>
</feature>